<dbReference type="InterPro" id="IPR007431">
    <property type="entry name" value="ACP_PD"/>
</dbReference>
<reference evidence="5 6" key="1">
    <citation type="submission" date="2023-05" db="EMBL/GenBank/DDBJ databases">
        <title>Pseudoalteromonas ardens sp. nov., Pseudoalteromonas obscura sp. nov., and Pseudoalteromonas umbrosa sp. nov., isolated from the coral Montipora capitata.</title>
        <authorList>
            <person name="Thomas E.M."/>
            <person name="Smith E.M."/>
            <person name="Papke E."/>
            <person name="Shlafstein M.D."/>
            <person name="Oline D.K."/>
            <person name="Videau P."/>
            <person name="Saw J.H."/>
            <person name="Strangman W.K."/>
            <person name="Ushijima B."/>
        </authorList>
    </citation>
    <scope>NUCLEOTIDE SEQUENCE [LARGE SCALE GENOMIC DNA]</scope>
    <source>
        <strain evidence="5 6">P94</strain>
    </source>
</reference>
<evidence type="ECO:0000313" key="5">
    <source>
        <dbReference type="EMBL" id="MDK2593876.1"/>
    </source>
</evidence>
<keyword evidence="4" id="KW-0276">Fatty acid metabolism</keyword>
<evidence type="ECO:0000256" key="2">
    <source>
        <dbReference type="ARBA" id="ARBA00022801"/>
    </source>
</evidence>
<evidence type="ECO:0000313" key="6">
    <source>
        <dbReference type="Proteomes" id="UP001231915"/>
    </source>
</evidence>
<proteinExistence type="predicted"/>
<name>A0ABT7EF13_9GAMM</name>
<dbReference type="Pfam" id="PF04336">
    <property type="entry name" value="ACP_PD"/>
    <property type="match status" value="1"/>
</dbReference>
<protein>
    <submittedName>
        <fullName evidence="5">ACP phosphodiesterase</fullName>
    </submittedName>
</protein>
<keyword evidence="1" id="KW-0444">Lipid biosynthesis</keyword>
<gene>
    <name evidence="5" type="ORF">QNM18_02195</name>
</gene>
<keyword evidence="2" id="KW-0378">Hydrolase</keyword>
<dbReference type="Proteomes" id="UP001231915">
    <property type="component" value="Unassembled WGS sequence"/>
</dbReference>
<keyword evidence="4" id="KW-0275">Fatty acid biosynthesis</keyword>
<dbReference type="PANTHER" id="PTHR38764:SF1">
    <property type="entry name" value="ACYL CARRIER PROTEIN PHOSPHODIESTERASE"/>
    <property type="match status" value="1"/>
</dbReference>
<sequence length="196" mass="22830">MNYLAHLYLAKKNADSYYGNLLGDFQRGIDTRSLPATIQNGLANHILVDKFTDQHKLVKQSQTMFSAKRRRFSGIALDVFYDHLLIKNWSAFSTTPFEAFKTQSYNLLRQHLPSMHQPMQQVVEKLITGDWFSHYQTLDGTTQAIDNIANRIRFKNEFKGVGKELTQHYCELEQLFLMYFPELINHVADHSPENQN</sequence>
<comment type="caution">
    <text evidence="5">The sequence shown here is derived from an EMBL/GenBank/DDBJ whole genome shotgun (WGS) entry which is preliminary data.</text>
</comment>
<accession>A0ABT7EF13</accession>
<evidence type="ECO:0000256" key="4">
    <source>
        <dbReference type="ARBA" id="ARBA00023160"/>
    </source>
</evidence>
<evidence type="ECO:0000256" key="3">
    <source>
        <dbReference type="ARBA" id="ARBA00023098"/>
    </source>
</evidence>
<dbReference type="RefSeq" id="WP_284136174.1">
    <property type="nucleotide sequence ID" value="NZ_JASJUT010000001.1"/>
</dbReference>
<dbReference type="PIRSF" id="PIRSF011489">
    <property type="entry name" value="DUF479"/>
    <property type="match status" value="1"/>
</dbReference>
<dbReference type="PANTHER" id="PTHR38764">
    <property type="entry name" value="ACYL CARRIER PROTEIN PHOSPHODIESTERASE"/>
    <property type="match status" value="1"/>
</dbReference>
<evidence type="ECO:0000256" key="1">
    <source>
        <dbReference type="ARBA" id="ARBA00022516"/>
    </source>
</evidence>
<keyword evidence="6" id="KW-1185">Reference proteome</keyword>
<dbReference type="EMBL" id="JASJUT010000001">
    <property type="protein sequence ID" value="MDK2593876.1"/>
    <property type="molecule type" value="Genomic_DNA"/>
</dbReference>
<keyword evidence="3" id="KW-0443">Lipid metabolism</keyword>
<organism evidence="5 6">
    <name type="scientific">Pseudoalteromonas obscura</name>
    <dbReference type="NCBI Taxonomy" id="3048491"/>
    <lineage>
        <taxon>Bacteria</taxon>
        <taxon>Pseudomonadati</taxon>
        <taxon>Pseudomonadota</taxon>
        <taxon>Gammaproteobacteria</taxon>
        <taxon>Alteromonadales</taxon>
        <taxon>Pseudoalteromonadaceae</taxon>
        <taxon>Pseudoalteromonas</taxon>
    </lineage>
</organism>